<accession>A0A8H6E6W8</accession>
<dbReference type="GO" id="GO:0004029">
    <property type="term" value="F:aldehyde dehydrogenase (NAD+) activity"/>
    <property type="evidence" value="ECO:0007669"/>
    <property type="project" value="TreeGrafter"/>
</dbReference>
<dbReference type="PANTHER" id="PTHR48079">
    <property type="entry name" value="PROTEIN YEEZ"/>
    <property type="match status" value="1"/>
</dbReference>
<dbReference type="InterPro" id="IPR036291">
    <property type="entry name" value="NAD(P)-bd_dom_sf"/>
</dbReference>
<gene>
    <name evidence="2" type="ORF">ETB97_012655</name>
</gene>
<dbReference type="InterPro" id="IPR001509">
    <property type="entry name" value="Epimerase_deHydtase"/>
</dbReference>
<name>A0A8H6E6W8_PETAA</name>
<evidence type="ECO:0000313" key="2">
    <source>
        <dbReference type="EMBL" id="KAF5861704.1"/>
    </source>
</evidence>
<evidence type="ECO:0000313" key="3">
    <source>
        <dbReference type="Proteomes" id="UP000541154"/>
    </source>
</evidence>
<dbReference type="PANTHER" id="PTHR48079:SF6">
    <property type="entry name" value="NAD(P)-BINDING DOMAIN-CONTAINING PROTEIN-RELATED"/>
    <property type="match status" value="1"/>
</dbReference>
<dbReference type="AlphaFoldDB" id="A0A8H6E6W8"/>
<protein>
    <recommendedName>
        <fullName evidence="1">NAD-dependent epimerase/dehydratase domain-containing protein</fullName>
    </recommendedName>
</protein>
<dbReference type="GO" id="GO:0005737">
    <property type="term" value="C:cytoplasm"/>
    <property type="evidence" value="ECO:0007669"/>
    <property type="project" value="TreeGrafter"/>
</dbReference>
<organism evidence="2 3">
    <name type="scientific">Petromyces alliaceus</name>
    <name type="common">Aspergillus alliaceus</name>
    <dbReference type="NCBI Taxonomy" id="209559"/>
    <lineage>
        <taxon>Eukaryota</taxon>
        <taxon>Fungi</taxon>
        <taxon>Dikarya</taxon>
        <taxon>Ascomycota</taxon>
        <taxon>Pezizomycotina</taxon>
        <taxon>Eurotiomycetes</taxon>
        <taxon>Eurotiomycetidae</taxon>
        <taxon>Eurotiales</taxon>
        <taxon>Aspergillaceae</taxon>
        <taxon>Aspergillus</taxon>
        <taxon>Aspergillus subgen. Circumdati</taxon>
    </lineage>
</organism>
<dbReference type="Proteomes" id="UP000541154">
    <property type="component" value="Unassembled WGS sequence"/>
</dbReference>
<proteinExistence type="predicted"/>
<comment type="caution">
    <text evidence="2">The sequence shown here is derived from an EMBL/GenBank/DDBJ whole genome shotgun (WGS) entry which is preliminary data.</text>
</comment>
<sequence length="351" mass="38855">MYTDLGLKMAKTVFITGASGYIGGDLLSQLSQIYPNLNYRALVRGLEKGGQIKAAYPTVEIVYGSLDEETILETESANADIIIHTADAADNLKAAQAIYSGILKGHSPDRPVYWLHTSGAGIFSYIDTDNETYGIRREKTFDDLEGIKEIITMPDHAFHRNVDKFVLEATAKHPETLKAAIISPNTVFGHGRGPCSRRSRQLYELSKWTILRKKAPVIGEGLSFGCTIHIADVTTLFLALFDAAFQGHDGFWGPEAYYLAESGEHIWGDVAKRVAKIAFELGYISAPETEPLDAKVAQEYAGYEAASWGLNVRCRALRARHLLGWKPTGPSLEEELPNIVREEWTLLQAKH</sequence>
<dbReference type="EMBL" id="SPNV01000092">
    <property type="protein sequence ID" value="KAF5861704.1"/>
    <property type="molecule type" value="Genomic_DNA"/>
</dbReference>
<evidence type="ECO:0000259" key="1">
    <source>
        <dbReference type="Pfam" id="PF01370"/>
    </source>
</evidence>
<feature type="domain" description="NAD-dependent epimerase/dehydratase" evidence="1">
    <location>
        <begin position="13"/>
        <end position="244"/>
    </location>
</feature>
<dbReference type="InterPro" id="IPR051783">
    <property type="entry name" value="NAD(P)-dependent_oxidoreduct"/>
</dbReference>
<reference evidence="2 3" key="1">
    <citation type="submission" date="2019-04" db="EMBL/GenBank/DDBJ databases">
        <title>Aspergillus burnettii sp. nov., novel species from soil in southeast Queensland.</title>
        <authorList>
            <person name="Gilchrist C.L.M."/>
            <person name="Pitt J.I."/>
            <person name="Lange L."/>
            <person name="Lacey H.J."/>
            <person name="Vuong D."/>
            <person name="Midgley D.J."/>
            <person name="Greenfield P."/>
            <person name="Bradbury M."/>
            <person name="Lacey E."/>
            <person name="Busk P.K."/>
            <person name="Pilgaard B."/>
            <person name="Chooi Y.H."/>
            <person name="Piggott A.M."/>
        </authorList>
    </citation>
    <scope>NUCLEOTIDE SEQUENCE [LARGE SCALE GENOMIC DNA]</scope>
    <source>
        <strain evidence="2 3">FRR 5400</strain>
    </source>
</reference>
<dbReference type="Gene3D" id="3.40.50.720">
    <property type="entry name" value="NAD(P)-binding Rossmann-like Domain"/>
    <property type="match status" value="1"/>
</dbReference>
<dbReference type="SUPFAM" id="SSF51735">
    <property type="entry name" value="NAD(P)-binding Rossmann-fold domains"/>
    <property type="match status" value="1"/>
</dbReference>
<dbReference type="Pfam" id="PF01370">
    <property type="entry name" value="Epimerase"/>
    <property type="match status" value="1"/>
</dbReference>
<keyword evidence="3" id="KW-1185">Reference proteome</keyword>